<dbReference type="Pfam" id="PF03147">
    <property type="entry name" value="FDX-ACB"/>
    <property type="match status" value="1"/>
</dbReference>
<dbReference type="PANTHER" id="PTHR10947">
    <property type="entry name" value="PHENYLALANYL-TRNA SYNTHETASE BETA CHAIN AND LEUCINE-RICH REPEAT-CONTAINING PROTEIN 47"/>
    <property type="match status" value="1"/>
</dbReference>
<evidence type="ECO:0000259" key="13">
    <source>
        <dbReference type="PROSITE" id="PS51483"/>
    </source>
</evidence>
<dbReference type="InterPro" id="IPR005121">
    <property type="entry name" value="Fdx_antiC-bd"/>
</dbReference>
<dbReference type="EMBL" id="MHUV01000005">
    <property type="protein sequence ID" value="OHA82626.1"/>
    <property type="molecule type" value="Genomic_DNA"/>
</dbReference>
<dbReference type="InterPro" id="IPR036690">
    <property type="entry name" value="Fdx_antiC-bd_sf"/>
</dbReference>
<dbReference type="GO" id="GO:0000287">
    <property type="term" value="F:magnesium ion binding"/>
    <property type="evidence" value="ECO:0007669"/>
    <property type="project" value="UniProtKB-UniRule"/>
</dbReference>
<dbReference type="InterPro" id="IPR009061">
    <property type="entry name" value="DNA-bd_dom_put_sf"/>
</dbReference>
<evidence type="ECO:0000256" key="10">
    <source>
        <dbReference type="ARBA" id="ARBA00049255"/>
    </source>
</evidence>
<dbReference type="InterPro" id="IPR004532">
    <property type="entry name" value="Phe-tRNA-ligase_IIc_bsu_bact"/>
</dbReference>
<proteinExistence type="inferred from homology"/>
<reference evidence="14 15" key="1">
    <citation type="journal article" date="2016" name="Nat. Commun.">
        <title>Thousands of microbial genomes shed light on interconnected biogeochemical processes in an aquifer system.</title>
        <authorList>
            <person name="Anantharaman K."/>
            <person name="Brown C.T."/>
            <person name="Hug L.A."/>
            <person name="Sharon I."/>
            <person name="Castelle C.J."/>
            <person name="Probst A.J."/>
            <person name="Thomas B.C."/>
            <person name="Singh A."/>
            <person name="Wilkins M.J."/>
            <person name="Karaoz U."/>
            <person name="Brodie E.L."/>
            <person name="Williams K.H."/>
            <person name="Hubbard S.S."/>
            <person name="Banfield J.F."/>
        </authorList>
    </citation>
    <scope>NUCLEOTIDE SEQUENCE [LARGE SCALE GENOMIC DNA]</scope>
</reference>
<keyword evidence="5 11" id="KW-0547">Nucleotide-binding</keyword>
<comment type="subcellular location">
    <subcellularLocation>
        <location evidence="11">Cytoplasm</location>
    </subcellularLocation>
</comment>
<protein>
    <recommendedName>
        <fullName evidence="11">Phenylalanine--tRNA ligase beta subunit</fullName>
        <ecNumber evidence="11">6.1.1.20</ecNumber>
    </recommendedName>
    <alternativeName>
        <fullName evidence="11">Phenylalanyl-tRNA synthetase beta subunit</fullName>
        <shortName evidence="11">PheRS</shortName>
    </alternativeName>
</protein>
<keyword evidence="8 11" id="KW-0648">Protein biosynthesis</keyword>
<feature type="binding site" evidence="11">
    <location>
        <position position="345"/>
    </location>
    <ligand>
        <name>Mg(2+)</name>
        <dbReference type="ChEBI" id="CHEBI:18420"/>
        <note>shared with alpha subunit</note>
    </ligand>
</feature>
<evidence type="ECO:0000256" key="4">
    <source>
        <dbReference type="ARBA" id="ARBA00022723"/>
    </source>
</evidence>
<dbReference type="SUPFAM" id="SSF55681">
    <property type="entry name" value="Class II aaRS and biotin synthetases"/>
    <property type="match status" value="1"/>
</dbReference>
<evidence type="ECO:0000256" key="1">
    <source>
        <dbReference type="ARBA" id="ARBA00008653"/>
    </source>
</evidence>
<comment type="catalytic activity">
    <reaction evidence="10 11">
        <text>tRNA(Phe) + L-phenylalanine + ATP = L-phenylalanyl-tRNA(Phe) + AMP + diphosphate + H(+)</text>
        <dbReference type="Rhea" id="RHEA:19413"/>
        <dbReference type="Rhea" id="RHEA-COMP:9668"/>
        <dbReference type="Rhea" id="RHEA-COMP:9699"/>
        <dbReference type="ChEBI" id="CHEBI:15378"/>
        <dbReference type="ChEBI" id="CHEBI:30616"/>
        <dbReference type="ChEBI" id="CHEBI:33019"/>
        <dbReference type="ChEBI" id="CHEBI:58095"/>
        <dbReference type="ChEBI" id="CHEBI:78442"/>
        <dbReference type="ChEBI" id="CHEBI:78531"/>
        <dbReference type="ChEBI" id="CHEBI:456215"/>
        <dbReference type="EC" id="6.1.1.20"/>
    </reaction>
</comment>
<feature type="domain" description="B5" evidence="13">
    <location>
        <begin position="292"/>
        <end position="367"/>
    </location>
</feature>
<gene>
    <name evidence="11" type="primary">pheT</name>
    <name evidence="14" type="ORF">A3B07_01685</name>
</gene>
<dbReference type="GO" id="GO:0004826">
    <property type="term" value="F:phenylalanine-tRNA ligase activity"/>
    <property type="evidence" value="ECO:0007669"/>
    <property type="project" value="UniProtKB-UniRule"/>
</dbReference>
<evidence type="ECO:0000256" key="5">
    <source>
        <dbReference type="ARBA" id="ARBA00022741"/>
    </source>
</evidence>
<comment type="caution">
    <text evidence="14">The sequence shown here is derived from an EMBL/GenBank/DDBJ whole genome shotgun (WGS) entry which is preliminary data.</text>
</comment>
<dbReference type="Pfam" id="PF17759">
    <property type="entry name" value="tRNA_synthFbeta"/>
    <property type="match status" value="1"/>
</dbReference>
<dbReference type="Pfam" id="PF03483">
    <property type="entry name" value="B3_4"/>
    <property type="match status" value="1"/>
</dbReference>
<evidence type="ECO:0000313" key="15">
    <source>
        <dbReference type="Proteomes" id="UP000178817"/>
    </source>
</evidence>
<keyword evidence="6 11" id="KW-0067">ATP-binding</keyword>
<dbReference type="GO" id="GO:0005524">
    <property type="term" value="F:ATP binding"/>
    <property type="evidence" value="ECO:0007669"/>
    <property type="project" value="UniProtKB-UniRule"/>
</dbReference>
<keyword evidence="4 11" id="KW-0479">Metal-binding</keyword>
<dbReference type="HAMAP" id="MF_00283">
    <property type="entry name" value="Phe_tRNA_synth_beta1"/>
    <property type="match status" value="1"/>
</dbReference>
<dbReference type="InterPro" id="IPR041616">
    <property type="entry name" value="PheRS_beta_core"/>
</dbReference>
<dbReference type="GO" id="GO:0003723">
    <property type="term" value="F:RNA binding"/>
    <property type="evidence" value="ECO:0007669"/>
    <property type="project" value="InterPro"/>
</dbReference>
<comment type="cofactor">
    <cofactor evidence="11">
        <name>Mg(2+)</name>
        <dbReference type="ChEBI" id="CHEBI:18420"/>
    </cofactor>
    <text evidence="11">Binds 2 magnesium ions per tetramer.</text>
</comment>
<accession>A0A1G2SC73</accession>
<keyword evidence="11" id="KW-0963">Cytoplasm</keyword>
<dbReference type="GO" id="GO:0006432">
    <property type="term" value="P:phenylalanyl-tRNA aminoacylation"/>
    <property type="evidence" value="ECO:0007669"/>
    <property type="project" value="UniProtKB-UniRule"/>
</dbReference>
<comment type="subunit">
    <text evidence="2 11">Tetramer of two alpha and two beta subunits.</text>
</comment>
<sequence>MNIPISYNWLRVHFEKDIPAPNEIATLLTKHLCEVEGMEVRNDDTIFDFKILPDRGHDLLSHHGIAREVSVLSGVPFKKIPTEYQQSFEKTEAILKVSVSDAHLCPRYMGRVIENVGVGESPAWLRARLESVGQRSINNIVDITNFVMLELGQPMHAFDLRKLSGAEIFVRKAHEGEKMMTLDNKDITLTPETLVIADSKQALAIAGVKGGKDAGVEAGTTSIVFESANFNAVSTRKTSQRVGIRTDSSRRYEHGLSPSLTEEAIHLATKLLLEMYPQARVGEIVDVYPEPQQAQTIVITVSDINGILGSTLSPDEVEGIVVRLGFTHTRDGETFTITPPLVRLDLSIKEDIAEEIGRVYGFYKITDAPLPDFAFTARPLKAYYYANLIRDTLVARGFSEVYTSSFQKEGEFAVLNPLAEDKAFLRKNLAMNIEQALELNVRNAPLLGLDEIRIFEIGKAFPGVMEEKLLCAVGIELTKAGKKKDTMTREALEEVRTVIGEVLGVAIEGVFTTNVFELDLGALLDTLPEPKVGAPFVSVGTRYQKISAYPFMLRDIALWVPEGIPNDEVLAIIVHEGGDLLRTKRLFDVFTKEFPEGKRTSYAFNLVFQSYEKTLSDEEINNSMLRITIALRARGWEVR</sequence>
<dbReference type="InterPro" id="IPR005147">
    <property type="entry name" value="tRNA_synthase_B5-dom"/>
</dbReference>
<dbReference type="GO" id="GO:0009328">
    <property type="term" value="C:phenylalanine-tRNA ligase complex"/>
    <property type="evidence" value="ECO:0007669"/>
    <property type="project" value="TreeGrafter"/>
</dbReference>
<evidence type="ECO:0000259" key="12">
    <source>
        <dbReference type="PROSITE" id="PS51447"/>
    </source>
</evidence>
<evidence type="ECO:0000256" key="7">
    <source>
        <dbReference type="ARBA" id="ARBA00022842"/>
    </source>
</evidence>
<dbReference type="STRING" id="1802726.A3B07_01685"/>
<evidence type="ECO:0000256" key="9">
    <source>
        <dbReference type="ARBA" id="ARBA00023146"/>
    </source>
</evidence>
<keyword evidence="7 11" id="KW-0460">Magnesium</keyword>
<dbReference type="SUPFAM" id="SSF46955">
    <property type="entry name" value="Putative DNA-binding domain"/>
    <property type="match status" value="2"/>
</dbReference>
<dbReference type="SMART" id="SM00896">
    <property type="entry name" value="FDX-ACB"/>
    <property type="match status" value="1"/>
</dbReference>
<keyword evidence="3 11" id="KW-0436">Ligase</keyword>
<keyword evidence="9 11" id="KW-0030">Aminoacyl-tRNA synthetase</keyword>
<evidence type="ECO:0000256" key="2">
    <source>
        <dbReference type="ARBA" id="ARBA00011209"/>
    </source>
</evidence>
<feature type="binding site" evidence="11">
    <location>
        <position position="354"/>
    </location>
    <ligand>
        <name>Mg(2+)</name>
        <dbReference type="ChEBI" id="CHEBI:18420"/>
        <note>shared with alpha subunit</note>
    </ligand>
</feature>
<dbReference type="Gene3D" id="3.50.40.10">
    <property type="entry name" value="Phenylalanyl-trna Synthetase, Chain B, domain 3"/>
    <property type="match status" value="1"/>
</dbReference>
<dbReference type="SMART" id="SM00873">
    <property type="entry name" value="B3_4"/>
    <property type="match status" value="1"/>
</dbReference>
<dbReference type="InterPro" id="IPR020825">
    <property type="entry name" value="Phe-tRNA_synthase-like_B3/B4"/>
</dbReference>
<dbReference type="Pfam" id="PF03484">
    <property type="entry name" value="B5"/>
    <property type="match status" value="1"/>
</dbReference>
<dbReference type="EC" id="6.1.1.20" evidence="11"/>
<dbReference type="PANTHER" id="PTHR10947:SF0">
    <property type="entry name" value="PHENYLALANINE--TRNA LIGASE BETA SUBUNIT"/>
    <property type="match status" value="1"/>
</dbReference>
<dbReference type="Proteomes" id="UP000178817">
    <property type="component" value="Unassembled WGS sequence"/>
</dbReference>
<evidence type="ECO:0000256" key="6">
    <source>
        <dbReference type="ARBA" id="ARBA00022840"/>
    </source>
</evidence>
<comment type="similarity">
    <text evidence="1 11">Belongs to the phenylalanyl-tRNA synthetase beta subunit family. Type 1 subfamily.</text>
</comment>
<dbReference type="InterPro" id="IPR045864">
    <property type="entry name" value="aa-tRNA-synth_II/BPL/LPL"/>
</dbReference>
<evidence type="ECO:0000256" key="11">
    <source>
        <dbReference type="HAMAP-Rule" id="MF_00283"/>
    </source>
</evidence>
<dbReference type="Gene3D" id="3.30.56.10">
    <property type="match status" value="2"/>
</dbReference>
<dbReference type="PROSITE" id="PS51483">
    <property type="entry name" value="B5"/>
    <property type="match status" value="1"/>
</dbReference>
<evidence type="ECO:0000313" key="14">
    <source>
        <dbReference type="EMBL" id="OHA82626.1"/>
    </source>
</evidence>
<feature type="binding site" evidence="11">
    <location>
        <position position="355"/>
    </location>
    <ligand>
        <name>Mg(2+)</name>
        <dbReference type="ChEBI" id="CHEBI:18420"/>
        <note>shared with alpha subunit</note>
    </ligand>
</feature>
<feature type="domain" description="FDX-ACB" evidence="12">
    <location>
        <begin position="547"/>
        <end position="639"/>
    </location>
</feature>
<dbReference type="SUPFAM" id="SSF54991">
    <property type="entry name" value="Anticodon-binding domain of PheRS"/>
    <property type="match status" value="1"/>
</dbReference>
<dbReference type="AlphaFoldDB" id="A0A1G2SC73"/>
<dbReference type="InterPro" id="IPR045060">
    <property type="entry name" value="Phe-tRNA-ligase_IIc_bsu"/>
</dbReference>
<organism evidence="14 15">
    <name type="scientific">Candidatus Yonathbacteria bacterium RIFCSPLOWO2_01_FULL_43_27</name>
    <dbReference type="NCBI Taxonomy" id="1802726"/>
    <lineage>
        <taxon>Bacteria</taxon>
        <taxon>Candidatus Yonathiibacteriota</taxon>
    </lineage>
</organism>
<dbReference type="Gene3D" id="3.30.70.380">
    <property type="entry name" value="Ferrodoxin-fold anticodon-binding domain"/>
    <property type="match status" value="1"/>
</dbReference>
<feature type="binding site" evidence="11">
    <location>
        <position position="351"/>
    </location>
    <ligand>
        <name>Mg(2+)</name>
        <dbReference type="ChEBI" id="CHEBI:18420"/>
        <note>shared with alpha subunit</note>
    </ligand>
</feature>
<dbReference type="PROSITE" id="PS51447">
    <property type="entry name" value="FDX_ACB"/>
    <property type="match status" value="1"/>
</dbReference>
<dbReference type="Gene3D" id="3.30.930.10">
    <property type="entry name" value="Bira Bifunctional Protein, Domain 2"/>
    <property type="match status" value="1"/>
</dbReference>
<dbReference type="InterPro" id="IPR005146">
    <property type="entry name" value="B3/B4_tRNA-bd"/>
</dbReference>
<name>A0A1G2SC73_9BACT</name>
<dbReference type="SUPFAM" id="SSF56037">
    <property type="entry name" value="PheT/TilS domain"/>
    <property type="match status" value="1"/>
</dbReference>
<evidence type="ECO:0000256" key="8">
    <source>
        <dbReference type="ARBA" id="ARBA00022917"/>
    </source>
</evidence>
<dbReference type="SMART" id="SM00874">
    <property type="entry name" value="B5"/>
    <property type="match status" value="1"/>
</dbReference>
<evidence type="ECO:0000256" key="3">
    <source>
        <dbReference type="ARBA" id="ARBA00022598"/>
    </source>
</evidence>